<name>A0A8E6EUV2_9BACT</name>
<dbReference type="PROSITE" id="PS00211">
    <property type="entry name" value="ABC_TRANSPORTER_1"/>
    <property type="match status" value="1"/>
</dbReference>
<keyword evidence="2" id="KW-0547">Nucleotide-binding</keyword>
<sequence length="243" mass="27171">MPAIRIETLSKQYSNGTVGLKPCTFEIHSEECLVLTGPSGSGKSTLLRLIAGLEKASTGKIFFDGQEVQNLPPHQRQLAYLAQKPALFPHLNVRENLSVGREFEEKRKPRVERLSNVKIQGIVEEKANSLQIADLLQRRVHELSGGEQQRVALGRALVRGVKLWLLDEPISQLDFPLRQKLSADIHLLKRSEGITIVYVTHDPLEAKALADRLGVLEENSLRKIVSPEEILVSSGQPSVFFRF</sequence>
<dbReference type="InterPro" id="IPR027417">
    <property type="entry name" value="P-loop_NTPase"/>
</dbReference>
<evidence type="ECO:0000256" key="3">
    <source>
        <dbReference type="ARBA" id="ARBA00022840"/>
    </source>
</evidence>
<protein>
    <submittedName>
        <fullName evidence="7">ABC transporter ATP-binding protein</fullName>
    </submittedName>
</protein>
<dbReference type="GO" id="GO:0055052">
    <property type="term" value="C:ATP-binding cassette (ABC) transporter complex, substrate-binding subunit-containing"/>
    <property type="evidence" value="ECO:0007669"/>
    <property type="project" value="TreeGrafter"/>
</dbReference>
<feature type="domain" description="ABC transporter" evidence="6">
    <location>
        <begin position="4"/>
        <end position="243"/>
    </location>
</feature>
<evidence type="ECO:0000256" key="5">
    <source>
        <dbReference type="ARBA" id="ARBA00023136"/>
    </source>
</evidence>
<dbReference type="Pfam" id="PF00005">
    <property type="entry name" value="ABC_tran"/>
    <property type="match status" value="1"/>
</dbReference>
<evidence type="ECO:0000256" key="1">
    <source>
        <dbReference type="ARBA" id="ARBA00022475"/>
    </source>
</evidence>
<dbReference type="PANTHER" id="PTHR43875:SF15">
    <property type="entry name" value="TREHALOSE IMPORT ATP-BINDING PROTEIN SUGC"/>
    <property type="match status" value="1"/>
</dbReference>
<keyword evidence="3 7" id="KW-0067">ATP-binding</keyword>
<dbReference type="SUPFAM" id="SSF52540">
    <property type="entry name" value="P-loop containing nucleoside triphosphate hydrolases"/>
    <property type="match status" value="1"/>
</dbReference>
<dbReference type="EMBL" id="CP074694">
    <property type="protein sequence ID" value="QVL31885.1"/>
    <property type="molecule type" value="Genomic_DNA"/>
</dbReference>
<keyword evidence="5" id="KW-0472">Membrane</keyword>
<dbReference type="InterPro" id="IPR017871">
    <property type="entry name" value="ABC_transporter-like_CS"/>
</dbReference>
<dbReference type="Gene3D" id="3.40.50.300">
    <property type="entry name" value="P-loop containing nucleotide triphosphate hydrolases"/>
    <property type="match status" value="1"/>
</dbReference>
<evidence type="ECO:0000256" key="2">
    <source>
        <dbReference type="ARBA" id="ARBA00022741"/>
    </source>
</evidence>
<dbReference type="PROSITE" id="PS50893">
    <property type="entry name" value="ABC_TRANSPORTER_2"/>
    <property type="match status" value="1"/>
</dbReference>
<dbReference type="SMART" id="SM00382">
    <property type="entry name" value="AAA"/>
    <property type="match status" value="1"/>
</dbReference>
<organism evidence="7 8">
    <name type="scientific">Telmatocola sphagniphila</name>
    <dbReference type="NCBI Taxonomy" id="1123043"/>
    <lineage>
        <taxon>Bacteria</taxon>
        <taxon>Pseudomonadati</taxon>
        <taxon>Planctomycetota</taxon>
        <taxon>Planctomycetia</taxon>
        <taxon>Gemmatales</taxon>
        <taxon>Gemmataceae</taxon>
    </lineage>
</organism>
<evidence type="ECO:0000313" key="7">
    <source>
        <dbReference type="EMBL" id="QVL31885.1"/>
    </source>
</evidence>
<reference evidence="7" key="1">
    <citation type="submission" date="2021-05" db="EMBL/GenBank/DDBJ databases">
        <title>Complete genome sequence of the cellulolytic planctomycete Telmatocola sphagniphila SP2T and characterization of the first cellulase from planctomycetes.</title>
        <authorList>
            <person name="Rakitin A.L."/>
            <person name="Beletsky A.V."/>
            <person name="Naumoff D.G."/>
            <person name="Kulichevskaya I.S."/>
            <person name="Mardanov A.V."/>
            <person name="Ravin N.V."/>
            <person name="Dedysh S.N."/>
        </authorList>
    </citation>
    <scope>NUCLEOTIDE SEQUENCE</scope>
    <source>
        <strain evidence="7">SP2T</strain>
    </source>
</reference>
<keyword evidence="1" id="KW-1003">Cell membrane</keyword>
<keyword evidence="4" id="KW-1278">Translocase</keyword>
<evidence type="ECO:0000259" key="6">
    <source>
        <dbReference type="PROSITE" id="PS50893"/>
    </source>
</evidence>
<dbReference type="Proteomes" id="UP000676194">
    <property type="component" value="Chromosome"/>
</dbReference>
<dbReference type="GO" id="GO:0016887">
    <property type="term" value="F:ATP hydrolysis activity"/>
    <property type="evidence" value="ECO:0007669"/>
    <property type="project" value="InterPro"/>
</dbReference>
<dbReference type="PANTHER" id="PTHR43875">
    <property type="entry name" value="MALTODEXTRIN IMPORT ATP-BINDING PROTEIN MSMX"/>
    <property type="match status" value="1"/>
</dbReference>
<gene>
    <name evidence="7" type="ORF">KIH39_24110</name>
</gene>
<evidence type="ECO:0000256" key="4">
    <source>
        <dbReference type="ARBA" id="ARBA00022967"/>
    </source>
</evidence>
<dbReference type="RefSeq" id="WP_213496294.1">
    <property type="nucleotide sequence ID" value="NZ_CP074694.1"/>
</dbReference>
<accession>A0A8E6EUV2</accession>
<keyword evidence="8" id="KW-1185">Reference proteome</keyword>
<dbReference type="AlphaFoldDB" id="A0A8E6EUV2"/>
<proteinExistence type="predicted"/>
<dbReference type="KEGG" id="tsph:KIH39_24110"/>
<dbReference type="GO" id="GO:0005524">
    <property type="term" value="F:ATP binding"/>
    <property type="evidence" value="ECO:0007669"/>
    <property type="project" value="UniProtKB-KW"/>
</dbReference>
<dbReference type="InterPro" id="IPR003593">
    <property type="entry name" value="AAA+_ATPase"/>
</dbReference>
<dbReference type="InterPro" id="IPR047641">
    <property type="entry name" value="ABC_transpr_MalK/UgpC-like"/>
</dbReference>
<dbReference type="InterPro" id="IPR003439">
    <property type="entry name" value="ABC_transporter-like_ATP-bd"/>
</dbReference>
<evidence type="ECO:0000313" key="8">
    <source>
        <dbReference type="Proteomes" id="UP000676194"/>
    </source>
</evidence>